<accession>A0ABS2B7W6</accession>
<comment type="pathway">
    <text evidence="1">Lipid metabolism; fatty acid biosynthesis.</text>
</comment>
<gene>
    <name evidence="4" type="ORF">JQK92_21965</name>
</gene>
<sequence length="136" mass="14081">GQALAIQRALDDAGIDASQVGYVNAHGTGTRNGDISESEALRSVFGRSLENMLVSSTKSSHGHLIGAAGALELAICAMAVKEQKVPPTLHYDAADPACGGIDYVPHVGRQVDGLEYAISNSFGMGGNNTVLVVKRC</sequence>
<comment type="caution">
    <text evidence="4">The sequence shown here is derived from an EMBL/GenBank/DDBJ whole genome shotgun (WGS) entry which is preliminary data.</text>
</comment>
<keyword evidence="2" id="KW-0808">Transferase</keyword>
<evidence type="ECO:0000256" key="2">
    <source>
        <dbReference type="ARBA" id="ARBA00022679"/>
    </source>
</evidence>
<dbReference type="Gene3D" id="3.40.47.10">
    <property type="match status" value="1"/>
</dbReference>
<evidence type="ECO:0000313" key="5">
    <source>
        <dbReference type="Proteomes" id="UP000755577"/>
    </source>
</evidence>
<dbReference type="EMBL" id="JAFCIQ010000016">
    <property type="protein sequence ID" value="MBM2769083.1"/>
    <property type="molecule type" value="Genomic_DNA"/>
</dbReference>
<dbReference type="Proteomes" id="UP000755577">
    <property type="component" value="Unassembled WGS sequence"/>
</dbReference>
<dbReference type="PANTHER" id="PTHR11712">
    <property type="entry name" value="POLYKETIDE SYNTHASE-RELATED"/>
    <property type="match status" value="1"/>
</dbReference>
<organism evidence="4 5">
    <name type="scientific">Burkholderia anthina</name>
    <dbReference type="NCBI Taxonomy" id="179879"/>
    <lineage>
        <taxon>Bacteria</taxon>
        <taxon>Pseudomonadati</taxon>
        <taxon>Pseudomonadota</taxon>
        <taxon>Betaproteobacteria</taxon>
        <taxon>Burkholderiales</taxon>
        <taxon>Burkholderiaceae</taxon>
        <taxon>Burkholderia</taxon>
        <taxon>Burkholderia cepacia complex</taxon>
    </lineage>
</organism>
<name>A0ABS2B7W6_9BURK</name>
<dbReference type="InterPro" id="IPR016039">
    <property type="entry name" value="Thiolase-like"/>
</dbReference>
<evidence type="ECO:0000256" key="1">
    <source>
        <dbReference type="ARBA" id="ARBA00005194"/>
    </source>
</evidence>
<dbReference type="Pfam" id="PF02801">
    <property type="entry name" value="Ketoacyl-synt_C"/>
    <property type="match status" value="1"/>
</dbReference>
<dbReference type="PROSITE" id="PS52004">
    <property type="entry name" value="KS3_2"/>
    <property type="match status" value="1"/>
</dbReference>
<feature type="domain" description="Ketosynthase family 3 (KS3)" evidence="3">
    <location>
        <begin position="1"/>
        <end position="135"/>
    </location>
</feature>
<evidence type="ECO:0000259" key="3">
    <source>
        <dbReference type="PROSITE" id="PS52004"/>
    </source>
</evidence>
<evidence type="ECO:0000313" key="4">
    <source>
        <dbReference type="EMBL" id="MBM2769083.1"/>
    </source>
</evidence>
<proteinExistence type="predicted"/>
<dbReference type="SUPFAM" id="SSF53901">
    <property type="entry name" value="Thiolase-like"/>
    <property type="match status" value="1"/>
</dbReference>
<dbReference type="PANTHER" id="PTHR11712:SF336">
    <property type="entry name" value="3-OXOACYL-[ACYL-CARRIER-PROTEIN] SYNTHASE, MITOCHONDRIAL"/>
    <property type="match status" value="1"/>
</dbReference>
<reference evidence="4 5" key="1">
    <citation type="submission" date="2021-02" db="EMBL/GenBank/DDBJ databases">
        <title>Draft genome of the type strains Burkholderia anthina DSM16086.</title>
        <authorList>
            <person name="Hertel R."/>
            <person name="Meissner J."/>
            <person name="Poehlein A."/>
            <person name="Daniel R."/>
            <person name="Commichau F.M."/>
        </authorList>
    </citation>
    <scope>NUCLEOTIDE SEQUENCE [LARGE SCALE GENOMIC DNA]</scope>
    <source>
        <strain evidence="4 5">DSM 16086</strain>
    </source>
</reference>
<protein>
    <submittedName>
        <fullName evidence="4">Beta-ketoacyl-[acyl-carrier-protein] synthase family protein</fullName>
    </submittedName>
</protein>
<dbReference type="InterPro" id="IPR020841">
    <property type="entry name" value="PKS_Beta-ketoAc_synthase_dom"/>
</dbReference>
<keyword evidence="5" id="KW-1185">Reference proteome</keyword>
<dbReference type="InterPro" id="IPR000794">
    <property type="entry name" value="Beta-ketoacyl_synthase"/>
</dbReference>
<feature type="non-terminal residue" evidence="4">
    <location>
        <position position="1"/>
    </location>
</feature>
<dbReference type="InterPro" id="IPR014031">
    <property type="entry name" value="Ketoacyl_synth_C"/>
</dbReference>